<feature type="signal peptide" evidence="2">
    <location>
        <begin position="1"/>
        <end position="21"/>
    </location>
</feature>
<keyword evidence="2" id="KW-0732">Signal</keyword>
<organism evidence="3 4">
    <name type="scientific">Hymenobacter algoricola</name>
    <dbReference type="NCBI Taxonomy" id="486267"/>
    <lineage>
        <taxon>Bacteria</taxon>
        <taxon>Pseudomonadati</taxon>
        <taxon>Bacteroidota</taxon>
        <taxon>Cytophagia</taxon>
        <taxon>Cytophagales</taxon>
        <taxon>Hymenobacteraceae</taxon>
        <taxon>Hymenobacter</taxon>
    </lineage>
</organism>
<reference evidence="4" key="1">
    <citation type="journal article" date="2019" name="Int. J. Syst. Evol. Microbiol.">
        <title>The Global Catalogue of Microorganisms (GCM) 10K type strain sequencing project: providing services to taxonomists for standard genome sequencing and annotation.</title>
        <authorList>
            <consortium name="The Broad Institute Genomics Platform"/>
            <consortium name="The Broad Institute Genome Sequencing Center for Infectious Disease"/>
            <person name="Wu L."/>
            <person name="Ma J."/>
        </authorList>
    </citation>
    <scope>NUCLEOTIDE SEQUENCE [LARGE SCALE GENOMIC DNA]</scope>
    <source>
        <strain evidence="4">JCM 17214</strain>
    </source>
</reference>
<feature type="compositionally biased region" description="Low complexity" evidence="1">
    <location>
        <begin position="378"/>
        <end position="392"/>
    </location>
</feature>
<dbReference type="RefSeq" id="WP_345112976.1">
    <property type="nucleotide sequence ID" value="NZ_BAABDH010000036.1"/>
</dbReference>
<feature type="compositionally biased region" description="Gly residues" evidence="1">
    <location>
        <begin position="437"/>
        <end position="450"/>
    </location>
</feature>
<evidence type="ECO:0000256" key="2">
    <source>
        <dbReference type="SAM" id="SignalP"/>
    </source>
</evidence>
<feature type="compositionally biased region" description="Polar residues" evidence="1">
    <location>
        <begin position="399"/>
        <end position="431"/>
    </location>
</feature>
<evidence type="ECO:0000313" key="3">
    <source>
        <dbReference type="EMBL" id="GAA3935163.1"/>
    </source>
</evidence>
<name>A0ABP7N2D7_9BACT</name>
<proteinExistence type="predicted"/>
<feature type="chain" id="PRO_5047324291" description="Prolyl-tRNA synthetase" evidence="2">
    <location>
        <begin position="22"/>
        <end position="456"/>
    </location>
</feature>
<feature type="compositionally biased region" description="Polar residues" evidence="1">
    <location>
        <begin position="347"/>
        <end position="368"/>
    </location>
</feature>
<accession>A0ABP7N2D7</accession>
<comment type="caution">
    <text evidence="3">The sequence shown here is derived from an EMBL/GenBank/DDBJ whole genome shotgun (WGS) entry which is preliminary data.</text>
</comment>
<sequence length="456" mass="48952">MKKTLTAFLPALALLALGSCAGTSQLTSTEDDGVYYSSKDRTTQNATASVAPYTQSDAPSQQGTDAGTGTDEAVNPEYRSGRSGSSSGSPASTEYYDDDYGYASRIRRFNQPVYRGFGYGYYDVVYADPFWYGGGYSPYSSWGPGYYGAYYDPFYSPYTYGGTYVSINIGFGRPYYDPWRYGYGGYGYRGFGGYGGYGGYYDGYRNGGYGGYGNNYNRTKTYNGPRRDGAREAVSSTAGQSTTGRSRGRMAEGGVANPTGGLTNGSNGSTNNGRAVVPGRGRIVENNRGGVSQEMPIRQQIGNQNNGVLNEQQLKDREAKLGQASGAAEQPRLDTNGSRGRWRVVDNGSSSGSATDVSPATPQDYTQPRRSRYREMQPEQSGSSDQQPQQQRRPARQRIVSSDAGQSGQTSEQPVRQQRSSAEPSRTYSQPSNSGGNNSGGGNSGGGGARGRGRMQ</sequence>
<feature type="region of interest" description="Disordered" evidence="1">
    <location>
        <begin position="221"/>
        <end position="305"/>
    </location>
</feature>
<dbReference type="PROSITE" id="PS51257">
    <property type="entry name" value="PROKAR_LIPOPROTEIN"/>
    <property type="match status" value="1"/>
</dbReference>
<feature type="compositionally biased region" description="Low complexity" evidence="1">
    <location>
        <begin position="257"/>
        <end position="273"/>
    </location>
</feature>
<evidence type="ECO:0008006" key="5">
    <source>
        <dbReference type="Google" id="ProtNLM"/>
    </source>
</evidence>
<feature type="compositionally biased region" description="Polar residues" evidence="1">
    <location>
        <begin position="46"/>
        <end position="67"/>
    </location>
</feature>
<feature type="compositionally biased region" description="Polar residues" evidence="1">
    <location>
        <begin position="234"/>
        <end position="245"/>
    </location>
</feature>
<evidence type="ECO:0000313" key="4">
    <source>
        <dbReference type="Proteomes" id="UP001499909"/>
    </source>
</evidence>
<feature type="region of interest" description="Disordered" evidence="1">
    <location>
        <begin position="320"/>
        <end position="456"/>
    </location>
</feature>
<evidence type="ECO:0000256" key="1">
    <source>
        <dbReference type="SAM" id="MobiDB-lite"/>
    </source>
</evidence>
<dbReference type="EMBL" id="BAABDH010000036">
    <property type="protein sequence ID" value="GAA3935163.1"/>
    <property type="molecule type" value="Genomic_DNA"/>
</dbReference>
<keyword evidence="4" id="KW-1185">Reference proteome</keyword>
<gene>
    <name evidence="3" type="ORF">GCM10022406_19430</name>
</gene>
<protein>
    <recommendedName>
        <fullName evidence="5">Prolyl-tRNA synthetase</fullName>
    </recommendedName>
</protein>
<dbReference type="Proteomes" id="UP001499909">
    <property type="component" value="Unassembled WGS sequence"/>
</dbReference>
<feature type="region of interest" description="Disordered" evidence="1">
    <location>
        <begin position="46"/>
        <end position="93"/>
    </location>
</feature>